<keyword evidence="2 3" id="KW-0732">Signal</keyword>
<dbReference type="Proteomes" id="UP001341840">
    <property type="component" value="Unassembled WGS sequence"/>
</dbReference>
<reference evidence="5 6" key="1">
    <citation type="journal article" date="2023" name="Plants (Basel)">
        <title>Bridging the Gap: Combining Genomics and Transcriptomics Approaches to Understand Stylosanthes scabra, an Orphan Legume from the Brazilian Caatinga.</title>
        <authorList>
            <person name="Ferreira-Neto J.R.C."/>
            <person name="da Silva M.D."/>
            <person name="Binneck E."/>
            <person name="de Melo N.F."/>
            <person name="da Silva R.H."/>
            <person name="de Melo A.L.T.M."/>
            <person name="Pandolfi V."/>
            <person name="Bustamante F.O."/>
            <person name="Brasileiro-Vidal A.C."/>
            <person name="Benko-Iseppon A.M."/>
        </authorList>
    </citation>
    <scope>NUCLEOTIDE SEQUENCE [LARGE SCALE GENOMIC DNA]</scope>
    <source>
        <tissue evidence="5">Leaves</tissue>
    </source>
</reference>
<protein>
    <recommendedName>
        <fullName evidence="4">Wall-associated receptor kinase galacturonan-binding domain-containing protein</fullName>
    </recommendedName>
</protein>
<dbReference type="InterPro" id="IPR025287">
    <property type="entry name" value="WAK_GUB"/>
</dbReference>
<keyword evidence="6" id="KW-1185">Reference proteome</keyword>
<dbReference type="PANTHER" id="PTHR33138:SF72">
    <property type="entry name" value="WALL-ASSOCIATED RECEPTOR KINASE CARBOXY-TERMINAL PROTEIN"/>
    <property type="match status" value="1"/>
</dbReference>
<organism evidence="5 6">
    <name type="scientific">Stylosanthes scabra</name>
    <dbReference type="NCBI Taxonomy" id="79078"/>
    <lineage>
        <taxon>Eukaryota</taxon>
        <taxon>Viridiplantae</taxon>
        <taxon>Streptophyta</taxon>
        <taxon>Embryophyta</taxon>
        <taxon>Tracheophyta</taxon>
        <taxon>Spermatophyta</taxon>
        <taxon>Magnoliopsida</taxon>
        <taxon>eudicotyledons</taxon>
        <taxon>Gunneridae</taxon>
        <taxon>Pentapetalae</taxon>
        <taxon>rosids</taxon>
        <taxon>fabids</taxon>
        <taxon>Fabales</taxon>
        <taxon>Fabaceae</taxon>
        <taxon>Papilionoideae</taxon>
        <taxon>50 kb inversion clade</taxon>
        <taxon>dalbergioids sensu lato</taxon>
        <taxon>Dalbergieae</taxon>
        <taxon>Pterocarpus clade</taxon>
        <taxon>Stylosanthes</taxon>
    </lineage>
</organism>
<evidence type="ECO:0000256" key="2">
    <source>
        <dbReference type="ARBA" id="ARBA00022729"/>
    </source>
</evidence>
<evidence type="ECO:0000313" key="5">
    <source>
        <dbReference type="EMBL" id="MED6179218.1"/>
    </source>
</evidence>
<feature type="signal peptide" evidence="3">
    <location>
        <begin position="1"/>
        <end position="20"/>
    </location>
</feature>
<dbReference type="Pfam" id="PF13947">
    <property type="entry name" value="GUB_WAK_bind"/>
    <property type="match status" value="1"/>
</dbReference>
<evidence type="ECO:0000256" key="3">
    <source>
        <dbReference type="SAM" id="SignalP"/>
    </source>
</evidence>
<dbReference type="EMBL" id="JASCZI010162741">
    <property type="protein sequence ID" value="MED6179218.1"/>
    <property type="molecule type" value="Genomic_DNA"/>
</dbReference>
<feature type="non-terminal residue" evidence="5">
    <location>
        <position position="104"/>
    </location>
</feature>
<comment type="caution">
    <text evidence="5">The sequence shown here is derived from an EMBL/GenBank/DDBJ whole genome shotgun (WGS) entry which is preliminary data.</text>
</comment>
<evidence type="ECO:0000256" key="1">
    <source>
        <dbReference type="ARBA" id="ARBA00004167"/>
    </source>
</evidence>
<accession>A0ABU6W2N1</accession>
<dbReference type="PANTHER" id="PTHR33138">
    <property type="entry name" value="OS01G0690200 PROTEIN"/>
    <property type="match status" value="1"/>
</dbReference>
<gene>
    <name evidence="5" type="ORF">PIB30_115067</name>
</gene>
<name>A0ABU6W2N1_9FABA</name>
<sequence>MFILALIVITASNNVPTSLGAETNGDYLACKNTLSCGDITGLTYPFWGDLGNNNNRPKNCGDPNLEITCQDNGVPRFTVDSVTYRILHWDIGKQNLTVARDDYF</sequence>
<evidence type="ECO:0000313" key="6">
    <source>
        <dbReference type="Proteomes" id="UP001341840"/>
    </source>
</evidence>
<proteinExistence type="predicted"/>
<evidence type="ECO:0000259" key="4">
    <source>
        <dbReference type="Pfam" id="PF13947"/>
    </source>
</evidence>
<comment type="subcellular location">
    <subcellularLocation>
        <location evidence="1">Membrane</location>
        <topology evidence="1">Single-pass membrane protein</topology>
    </subcellularLocation>
</comment>
<feature type="domain" description="Wall-associated receptor kinase galacturonan-binding" evidence="4">
    <location>
        <begin position="30"/>
        <end position="100"/>
    </location>
</feature>
<feature type="chain" id="PRO_5046708947" description="Wall-associated receptor kinase galacturonan-binding domain-containing protein" evidence="3">
    <location>
        <begin position="21"/>
        <end position="104"/>
    </location>
</feature>